<sequence length="296" mass="33203">MVTQTVTLQPMEVHSGADNHLAAHGGPHTTRAAKVNPPQILSPRDQGESLEQERCIRDARQSEVPEDWRNANVTPFLKKGKKEGPGSYKLVSLTSVLGEVMEQLILETTSRHMNDNKMIGSSQNGFTKENSCLTNLMIFYDEMTALVDEQRAVAIIYLNFSKVFDTDSCKILTEKLMKYGQDEQAVGWIENWPKAWPRFHTTFSRRPIISGVPQGSILGPTQFNVSINDLDVGAECAVRKFDDDTKVGGVADIPEGHAAVQRDLERVEKLTDRKLIKGNFKRMYKVLCLGRNNSMH</sequence>
<evidence type="ECO:0000256" key="1">
    <source>
        <dbReference type="SAM" id="MobiDB-lite"/>
    </source>
</evidence>
<dbReference type="AlphaFoldDB" id="A0AAN7NUH3"/>
<feature type="region of interest" description="Disordered" evidence="1">
    <location>
        <begin position="17"/>
        <end position="52"/>
    </location>
</feature>
<reference evidence="3 4" key="1">
    <citation type="journal article" date="2023" name="J. Hered.">
        <title>Chromosome-level genome of the wood stork (Mycteria americana) provides insight into avian chromosome evolution.</title>
        <authorList>
            <person name="Flamio R. Jr."/>
            <person name="Ramstad K.M."/>
        </authorList>
    </citation>
    <scope>NUCLEOTIDE SEQUENCE [LARGE SCALE GENOMIC DNA]</scope>
    <source>
        <strain evidence="3">JAX WOST 10</strain>
    </source>
</reference>
<organism evidence="3 4">
    <name type="scientific">Mycteria americana</name>
    <name type="common">Wood stork</name>
    <dbReference type="NCBI Taxonomy" id="33587"/>
    <lineage>
        <taxon>Eukaryota</taxon>
        <taxon>Metazoa</taxon>
        <taxon>Chordata</taxon>
        <taxon>Craniata</taxon>
        <taxon>Vertebrata</taxon>
        <taxon>Euteleostomi</taxon>
        <taxon>Archelosauria</taxon>
        <taxon>Archosauria</taxon>
        <taxon>Dinosauria</taxon>
        <taxon>Saurischia</taxon>
        <taxon>Theropoda</taxon>
        <taxon>Coelurosauria</taxon>
        <taxon>Aves</taxon>
        <taxon>Neognathae</taxon>
        <taxon>Neoaves</taxon>
        <taxon>Aequornithes</taxon>
        <taxon>Ciconiiformes</taxon>
        <taxon>Ciconiidae</taxon>
        <taxon>Mycteria</taxon>
    </lineage>
</organism>
<dbReference type="Pfam" id="PF00078">
    <property type="entry name" value="RVT_1"/>
    <property type="match status" value="1"/>
</dbReference>
<gene>
    <name evidence="3" type="ORF">QYF61_020029</name>
</gene>
<protein>
    <recommendedName>
        <fullName evidence="2">Reverse transcriptase domain-containing protein</fullName>
    </recommendedName>
</protein>
<comment type="caution">
    <text evidence="3">The sequence shown here is derived from an EMBL/GenBank/DDBJ whole genome shotgun (WGS) entry which is preliminary data.</text>
</comment>
<dbReference type="EMBL" id="JAUNZN010000001">
    <property type="protein sequence ID" value="KAK4831882.1"/>
    <property type="molecule type" value="Genomic_DNA"/>
</dbReference>
<feature type="domain" description="Reverse transcriptase" evidence="2">
    <location>
        <begin position="81"/>
        <end position="232"/>
    </location>
</feature>
<name>A0AAN7NUH3_MYCAM</name>
<dbReference type="PANTHER" id="PTHR33332">
    <property type="entry name" value="REVERSE TRANSCRIPTASE DOMAIN-CONTAINING PROTEIN"/>
    <property type="match status" value="1"/>
</dbReference>
<keyword evidence="4" id="KW-1185">Reference proteome</keyword>
<dbReference type="Proteomes" id="UP001333110">
    <property type="component" value="Unassembled WGS sequence"/>
</dbReference>
<evidence type="ECO:0000313" key="4">
    <source>
        <dbReference type="Proteomes" id="UP001333110"/>
    </source>
</evidence>
<dbReference type="InterPro" id="IPR000477">
    <property type="entry name" value="RT_dom"/>
</dbReference>
<evidence type="ECO:0000313" key="3">
    <source>
        <dbReference type="EMBL" id="KAK4831882.1"/>
    </source>
</evidence>
<proteinExistence type="predicted"/>
<accession>A0AAN7NUH3</accession>
<evidence type="ECO:0000259" key="2">
    <source>
        <dbReference type="Pfam" id="PF00078"/>
    </source>
</evidence>